<dbReference type="InterPro" id="IPR019954">
    <property type="entry name" value="Ubiquitin_CS"/>
</dbReference>
<dbReference type="PROSITE" id="PS50128">
    <property type="entry name" value="SURP"/>
    <property type="match status" value="2"/>
</dbReference>
<evidence type="ECO:0000256" key="5">
    <source>
        <dbReference type="ARBA" id="ARBA00022728"/>
    </source>
</evidence>
<keyword evidence="9" id="KW-0508">mRNA splicing</keyword>
<dbReference type="InterPro" id="IPR022030">
    <property type="entry name" value="SF3A1_dom"/>
</dbReference>
<comment type="caution">
    <text evidence="17">The sequence shown here is derived from an EMBL/GenBank/DDBJ whole genome shotgun (WGS) entry which is preliminary data.</text>
</comment>
<keyword evidence="18" id="KW-1185">Reference proteome</keyword>
<evidence type="ECO:0000256" key="7">
    <source>
        <dbReference type="ARBA" id="ARBA00022843"/>
    </source>
</evidence>
<dbReference type="InterPro" id="IPR029071">
    <property type="entry name" value="Ubiquitin-like_domsf"/>
</dbReference>
<evidence type="ECO:0000256" key="10">
    <source>
        <dbReference type="ARBA" id="ARBA00023242"/>
    </source>
</evidence>
<feature type="region of interest" description="Disordered" evidence="14">
    <location>
        <begin position="631"/>
        <end position="664"/>
    </location>
</feature>
<keyword evidence="6" id="KW-0677">Repeat</keyword>
<dbReference type="Pfam" id="PF01805">
    <property type="entry name" value="Surp"/>
    <property type="match status" value="2"/>
</dbReference>
<dbReference type="InterPro" id="IPR000061">
    <property type="entry name" value="Surp"/>
</dbReference>
<dbReference type="PANTHER" id="PTHR15316">
    <property type="entry name" value="SPLICEOSOME ASSOCIATED PROTEIN 114/SWAP SPLICING FACTOR-RELATED"/>
    <property type="match status" value="1"/>
</dbReference>
<dbReference type="PROSITE" id="PS50053">
    <property type="entry name" value="UBIQUITIN_2"/>
    <property type="match status" value="1"/>
</dbReference>
<dbReference type="InterPro" id="IPR045146">
    <property type="entry name" value="SF3A1"/>
</dbReference>
<dbReference type="PANTHER" id="PTHR15316:SF1">
    <property type="entry name" value="SPLICING FACTOR 3A SUBUNIT 1"/>
    <property type="match status" value="1"/>
</dbReference>
<dbReference type="Gene3D" id="3.10.20.90">
    <property type="entry name" value="Phosphatidylinositol 3-kinase Catalytic Subunit, Chain A, domain 1"/>
    <property type="match status" value="1"/>
</dbReference>
<dbReference type="InterPro" id="IPR000626">
    <property type="entry name" value="Ubiquitin-like_dom"/>
</dbReference>
<dbReference type="STRING" id="418985.A0A1V9XZK2"/>
<evidence type="ECO:0000313" key="17">
    <source>
        <dbReference type="EMBL" id="OQR78882.1"/>
    </source>
</evidence>
<keyword evidence="7" id="KW-0832">Ubl conjugation</keyword>
<feature type="region of interest" description="Disordered" evidence="14">
    <location>
        <begin position="441"/>
        <end position="472"/>
    </location>
</feature>
<keyword evidence="5" id="KW-0747">Spliceosome</keyword>
<dbReference type="Pfam" id="PF12230">
    <property type="entry name" value="PRP21_like_P"/>
    <property type="match status" value="1"/>
</dbReference>
<keyword evidence="4" id="KW-0507">mRNA processing</keyword>
<comment type="subunit">
    <text evidence="12">Component of the 17S U2 SnRNP complex, a ribonucleoprotein complex that contains small nuclear RNA (snRNA) U2 and a number of specific proteins. Part of the SF3A subcomplex of the 17S U2 SnRNP complex which is composed of three subunits; SF3A3/SAP61, SF3A2/SAP62 and SF3A1/SAP114. SF3A associates with the splicing factor SF3B and a 12S RNA unit to form the mature 17S U2 small nuclear ribonucleoprotein complex (17S U2 snRNP). SF3A1 functions as a scaffold that interacts directly with both SF3A2 and SF3A3. Identified in the spliceosome 'E' complex, a precursor of the spliceosome 'A' complex. Identified in the spliceosome 'A' and 'B' complexes. Identified in the spliceosome 'C' complex. Interacts with P2RX6; resulting in a reduction of the splicing activity.</text>
</comment>
<evidence type="ECO:0000256" key="3">
    <source>
        <dbReference type="ARBA" id="ARBA00022553"/>
    </source>
</evidence>
<accession>A0A1V9XZK2</accession>
<comment type="subcellular location">
    <subcellularLocation>
        <location evidence="1">Nucleus speckle</location>
    </subcellularLocation>
</comment>
<evidence type="ECO:0000259" key="15">
    <source>
        <dbReference type="PROSITE" id="PS50053"/>
    </source>
</evidence>
<keyword evidence="8" id="KW-0007">Acetylation</keyword>
<dbReference type="FunCoup" id="A0A1V9XZK2">
    <property type="interactions" value="2180"/>
</dbReference>
<dbReference type="GO" id="GO:0005686">
    <property type="term" value="C:U2 snRNP"/>
    <property type="evidence" value="ECO:0007669"/>
    <property type="project" value="TreeGrafter"/>
</dbReference>
<dbReference type="InterPro" id="IPR035967">
    <property type="entry name" value="SWAP/Surp_sf"/>
</dbReference>
<dbReference type="Pfam" id="PF00240">
    <property type="entry name" value="ubiquitin"/>
    <property type="match status" value="1"/>
</dbReference>
<dbReference type="GO" id="GO:0016607">
    <property type="term" value="C:nuclear speck"/>
    <property type="evidence" value="ECO:0007669"/>
    <property type="project" value="UniProtKB-SubCell"/>
</dbReference>
<dbReference type="Proteomes" id="UP000192247">
    <property type="component" value="Unassembled WGS sequence"/>
</dbReference>
<dbReference type="SMART" id="SM00213">
    <property type="entry name" value="UBQ"/>
    <property type="match status" value="1"/>
</dbReference>
<name>A0A1V9XZK2_9ACAR</name>
<evidence type="ECO:0000313" key="18">
    <source>
        <dbReference type="Proteomes" id="UP000192247"/>
    </source>
</evidence>
<reference evidence="17 18" key="1">
    <citation type="journal article" date="2017" name="Gigascience">
        <title>Draft genome of the honey bee ectoparasitic mite, Tropilaelaps mercedesae, is shaped by the parasitic life history.</title>
        <authorList>
            <person name="Dong X."/>
            <person name="Armstrong S.D."/>
            <person name="Xia D."/>
            <person name="Makepeace B.L."/>
            <person name="Darby A.C."/>
            <person name="Kadowaki T."/>
        </authorList>
    </citation>
    <scope>NUCLEOTIDE SEQUENCE [LARGE SCALE GENOMIC DNA]</scope>
    <source>
        <strain evidence="17">Wuxi-XJTLU</strain>
    </source>
</reference>
<dbReference type="FunFam" id="1.10.10.790:FF:000002">
    <property type="entry name" value="Splicing factor 3A subunit 1"/>
    <property type="match status" value="1"/>
</dbReference>
<feature type="region of interest" description="Disordered" evidence="14">
    <location>
        <begin position="499"/>
        <end position="587"/>
    </location>
</feature>
<dbReference type="SUPFAM" id="SSF54236">
    <property type="entry name" value="Ubiquitin-like"/>
    <property type="match status" value="1"/>
</dbReference>
<dbReference type="GO" id="GO:0071004">
    <property type="term" value="C:U2-type prespliceosome"/>
    <property type="evidence" value="ECO:0007669"/>
    <property type="project" value="TreeGrafter"/>
</dbReference>
<dbReference type="Gene3D" id="1.10.10.790">
    <property type="entry name" value="Surp module"/>
    <property type="match status" value="2"/>
</dbReference>
<dbReference type="InterPro" id="IPR035563">
    <property type="entry name" value="SF3As1_ubi"/>
</dbReference>
<dbReference type="FunFam" id="3.10.20.90:FF:000091">
    <property type="entry name" value="Splicing factor 3A subunit 1"/>
    <property type="match status" value="1"/>
</dbReference>
<proteinExistence type="predicted"/>
<dbReference type="GO" id="GO:0000381">
    <property type="term" value="P:regulation of alternative mRNA splicing, via spliceosome"/>
    <property type="evidence" value="ECO:0007669"/>
    <property type="project" value="TreeGrafter"/>
</dbReference>
<feature type="compositionally biased region" description="Pro residues" evidence="14">
    <location>
        <begin position="328"/>
        <end position="350"/>
    </location>
</feature>
<feature type="compositionally biased region" description="Pro residues" evidence="14">
    <location>
        <begin position="557"/>
        <end position="587"/>
    </location>
</feature>
<evidence type="ECO:0000256" key="1">
    <source>
        <dbReference type="ARBA" id="ARBA00004324"/>
    </source>
</evidence>
<evidence type="ECO:0000256" key="6">
    <source>
        <dbReference type="ARBA" id="ARBA00022737"/>
    </source>
</evidence>
<dbReference type="GO" id="GO:0045292">
    <property type="term" value="P:mRNA cis splicing, via spliceosome"/>
    <property type="evidence" value="ECO:0007669"/>
    <property type="project" value="InterPro"/>
</dbReference>
<feature type="compositionally biased region" description="Low complexity" evidence="14">
    <location>
        <begin position="316"/>
        <end position="327"/>
    </location>
</feature>
<feature type="compositionally biased region" description="Pro residues" evidence="14">
    <location>
        <begin position="631"/>
        <end position="640"/>
    </location>
</feature>
<evidence type="ECO:0000256" key="9">
    <source>
        <dbReference type="ARBA" id="ARBA00023187"/>
    </source>
</evidence>
<dbReference type="GO" id="GO:0071013">
    <property type="term" value="C:catalytic step 2 spliceosome"/>
    <property type="evidence" value="ECO:0007669"/>
    <property type="project" value="TreeGrafter"/>
</dbReference>
<dbReference type="GO" id="GO:0003723">
    <property type="term" value="F:RNA binding"/>
    <property type="evidence" value="ECO:0007669"/>
    <property type="project" value="InterPro"/>
</dbReference>
<keyword evidence="3" id="KW-0597">Phosphoprotein</keyword>
<dbReference type="CDD" id="cd01800">
    <property type="entry name" value="Ubl_SF3a120"/>
    <property type="match status" value="1"/>
</dbReference>
<dbReference type="FunFam" id="1.10.10.790:FF:000001">
    <property type="entry name" value="Splicing factor 3a, subunit 1"/>
    <property type="match status" value="1"/>
</dbReference>
<comment type="function">
    <text evidence="11">Component of the 17S U2 SnRNP complex of the spliceosome, a large ribonucleoprotein complex that removes introns from transcribed pre-mRNAs. The 17S U2 SnRNP complex (1) directly participates in early spliceosome assembly and (2) mediates recognition of the intron branch site during pre-mRNA splicing by promoting the selection of the pre-mRNA branch-site adenosine, the nucleophile for the first step of splicing. Within the 17S U2 SnRNP complex, SF3A1 is part of the SF3A subcomplex that contributes to the assembly of the 17S U2 snRNP, and the subsequent assembly of the pre-spliceosome 'E' complex and the pre-catalytic spliceosome 'A' complex. Involved in pre-mRNA splicing as a component of pre-catalytic spliceosome 'B' complexes.</text>
</comment>
<organism evidence="17 18">
    <name type="scientific">Tropilaelaps mercedesae</name>
    <dbReference type="NCBI Taxonomy" id="418985"/>
    <lineage>
        <taxon>Eukaryota</taxon>
        <taxon>Metazoa</taxon>
        <taxon>Ecdysozoa</taxon>
        <taxon>Arthropoda</taxon>
        <taxon>Chelicerata</taxon>
        <taxon>Arachnida</taxon>
        <taxon>Acari</taxon>
        <taxon>Parasitiformes</taxon>
        <taxon>Mesostigmata</taxon>
        <taxon>Gamasina</taxon>
        <taxon>Dermanyssoidea</taxon>
        <taxon>Laelapidae</taxon>
        <taxon>Tropilaelaps</taxon>
    </lineage>
</organism>
<feature type="compositionally biased region" description="Basic and acidic residues" evidence="14">
    <location>
        <begin position="505"/>
        <end position="514"/>
    </location>
</feature>
<evidence type="ECO:0000256" key="4">
    <source>
        <dbReference type="ARBA" id="ARBA00022664"/>
    </source>
</evidence>
<gene>
    <name evidence="17" type="ORF">BIW11_06111</name>
</gene>
<evidence type="ECO:0000256" key="2">
    <source>
        <dbReference type="ARBA" id="ARBA00022499"/>
    </source>
</evidence>
<dbReference type="OrthoDB" id="447637at2759"/>
<dbReference type="SMART" id="SM00648">
    <property type="entry name" value="SWAP"/>
    <property type="match status" value="2"/>
</dbReference>
<evidence type="ECO:0000259" key="16">
    <source>
        <dbReference type="PROSITE" id="PS50128"/>
    </source>
</evidence>
<feature type="domain" description="SURP motif" evidence="16">
    <location>
        <begin position="33"/>
        <end position="75"/>
    </location>
</feature>
<evidence type="ECO:0000256" key="14">
    <source>
        <dbReference type="SAM" id="MobiDB-lite"/>
    </source>
</evidence>
<evidence type="ECO:0000256" key="11">
    <source>
        <dbReference type="ARBA" id="ARBA00060058"/>
    </source>
</evidence>
<feature type="compositionally biased region" description="Basic and acidic residues" evidence="14">
    <location>
        <begin position="653"/>
        <end position="662"/>
    </location>
</feature>
<evidence type="ECO:0000256" key="12">
    <source>
        <dbReference type="ARBA" id="ARBA00061882"/>
    </source>
</evidence>
<feature type="domain" description="SURP motif" evidence="16">
    <location>
        <begin position="146"/>
        <end position="188"/>
    </location>
</feature>
<dbReference type="InParanoid" id="A0A1V9XZK2"/>
<feature type="domain" description="Ubiquitin-like" evidence="15">
    <location>
        <begin position="681"/>
        <end position="764"/>
    </location>
</feature>
<dbReference type="AlphaFoldDB" id="A0A1V9XZK2"/>
<dbReference type="PROSITE" id="PS00299">
    <property type="entry name" value="UBIQUITIN_1"/>
    <property type="match status" value="1"/>
</dbReference>
<evidence type="ECO:0000256" key="8">
    <source>
        <dbReference type="ARBA" id="ARBA00022990"/>
    </source>
</evidence>
<feature type="compositionally biased region" description="Pro residues" evidence="14">
    <location>
        <begin position="527"/>
        <end position="543"/>
    </location>
</feature>
<protein>
    <recommendedName>
        <fullName evidence="13">Splicing factor 3A subunit 1</fullName>
    </recommendedName>
</protein>
<dbReference type="EMBL" id="MNPL01001709">
    <property type="protein sequence ID" value="OQR78882.1"/>
    <property type="molecule type" value="Genomic_DNA"/>
</dbReference>
<sequence length="767" mass="86137">MPPISENNPQDQLESYKVPTIGIIYPPPELRNIVDKTAGFVARNGPDFEARIRQNEINNAKFNFLNPGDPYHAYYEHKVKELKDGKIPEETPPPAPAVQPAPPRPVILQRPEVVKMVEAKVVPKEPPKEYEFIVDPPSISAMELDIVKLTAQFVARNGKNFQTNLMNREQRNFQFDFLRPQHSLFPYFRKLVEQYTKILIPDNGLDRELEQRSKHPEKVLQDVRYRVEWVKLQETERRKREEDEERERVQYAQIDWHDFNIVETVDYMPNEQGNFPPPTTPQEVGTRALLQQRLENEEIDVEMEVDSDEDDEAVKKQPAATASAAPAAAPPPPPVSEPPKPVQEFVPPPPMALVPEKVVVKNFNPQQKRPTPAAAGPKFLISPITGERVPADKMEEHMRIGLLDPRWVEQRDKQMQEKMAQEEVFAQGSSIESSLKHFAERRTDIFGQEETGIGMRVGEEEEERQPEKPIWDGHSASAEAVARQARANITVEQQIQQIHKMKGLVADDDKEKIGPAKPIAGPSTRQNPPPPAPAVPPRPPPQMPHQALLKPPHHRPPAPPRPPHRPPPQQVMPPAPPQMMMPRPPPPMLAGVPPPLMMAPAPPLMMPVLPPQAPPPFVPVLPQVPPPVAAPIPPPPPPAPMIDSIEAPPGDEPTSKKAKTEDQLVPEEEFLRNQPSDVVAVRIAVPNMTDKTEWRLNGQMATISVPLRETFGGLKSHIQELTGMPPGKQKLVYDGIFVKDNNSLAFYNVVTNGVVQLQLKERGGRKK</sequence>
<keyword evidence="10" id="KW-0539">Nucleus</keyword>
<evidence type="ECO:0000256" key="13">
    <source>
        <dbReference type="ARBA" id="ARBA00074916"/>
    </source>
</evidence>
<feature type="region of interest" description="Disordered" evidence="14">
    <location>
        <begin position="304"/>
        <end position="350"/>
    </location>
</feature>
<dbReference type="SUPFAM" id="SSF109905">
    <property type="entry name" value="Surp module (SWAP domain)"/>
    <property type="match status" value="2"/>
</dbReference>
<keyword evidence="2" id="KW-1017">Isopeptide bond</keyword>